<accession>A0A182FG65</accession>
<dbReference type="AlphaFoldDB" id="A0A182FG65"/>
<keyword evidence="2" id="KW-1185">Reference proteome</keyword>
<evidence type="ECO:0000313" key="2">
    <source>
        <dbReference type="Proteomes" id="UP000069272"/>
    </source>
</evidence>
<dbReference type="RefSeq" id="XP_035789762.1">
    <property type="nucleotide sequence ID" value="XM_035933869.1"/>
</dbReference>
<name>A0A182FG65_ANOAL</name>
<dbReference type="EnsemblMetazoa" id="AALB005506-RA">
    <property type="protein sequence ID" value="AALB005506-PA"/>
    <property type="gene ID" value="AALB005506"/>
</dbReference>
<dbReference type="VEuPathDB" id="VectorBase:AALB005506"/>
<organism evidence="1 2">
    <name type="scientific">Anopheles albimanus</name>
    <name type="common">New world malaria mosquito</name>
    <dbReference type="NCBI Taxonomy" id="7167"/>
    <lineage>
        <taxon>Eukaryota</taxon>
        <taxon>Metazoa</taxon>
        <taxon>Ecdysozoa</taxon>
        <taxon>Arthropoda</taxon>
        <taxon>Hexapoda</taxon>
        <taxon>Insecta</taxon>
        <taxon>Pterygota</taxon>
        <taxon>Neoptera</taxon>
        <taxon>Endopterygota</taxon>
        <taxon>Diptera</taxon>
        <taxon>Nematocera</taxon>
        <taxon>Culicoidea</taxon>
        <taxon>Culicidae</taxon>
        <taxon>Anophelinae</taxon>
        <taxon>Anopheles</taxon>
    </lineage>
</organism>
<dbReference type="OrthoDB" id="7724957at2759"/>
<sequence length="193" mass="21306">MYLARWTSPSAALSLGVWLAFCVALLQGAKSTKEEEKAAASFGDCSPQAVGGVKVKDCCRTYLDIHLAIIDCLPRANQTGAPCVAQCVLQRYRGRNIINEGPITLSTLLTLGPKLTSSFDTCKQDIYEFLMNGSFEGDFRQVMCNERLDRFLDCMVKSWYTNCLGYSDDIPECGQALTYTQNTNCTFASLFLA</sequence>
<dbReference type="VEuPathDB" id="VectorBase:AALB20_028737"/>
<reference evidence="1" key="2">
    <citation type="submission" date="2022-08" db="UniProtKB">
        <authorList>
            <consortium name="EnsemblMetazoa"/>
        </authorList>
    </citation>
    <scope>IDENTIFICATION</scope>
    <source>
        <strain evidence="1">STECLA/ALBI9_A</strain>
    </source>
</reference>
<reference evidence="1 2" key="1">
    <citation type="journal article" date="2017" name="G3 (Bethesda)">
        <title>The Physical Genome Mapping of Anopheles albimanus Corrected Scaffold Misassemblies and Identified Interarm Rearrangements in Genus Anopheles.</title>
        <authorList>
            <person name="Artemov G.N."/>
            <person name="Peery A.N."/>
            <person name="Jiang X."/>
            <person name="Tu Z."/>
            <person name="Stegniy V.N."/>
            <person name="Sharakhova M.V."/>
            <person name="Sharakhov I.V."/>
        </authorList>
    </citation>
    <scope>NUCLEOTIDE SEQUENCE [LARGE SCALE GENOMIC DNA]</scope>
    <source>
        <strain evidence="1 2">ALBI9_A</strain>
    </source>
</reference>
<dbReference type="GeneID" id="118465542"/>
<proteinExistence type="predicted"/>
<protein>
    <submittedName>
        <fullName evidence="1">Uncharacterized protein</fullName>
    </submittedName>
</protein>
<dbReference type="KEGG" id="aali:118465542"/>
<evidence type="ECO:0000313" key="1">
    <source>
        <dbReference type="EnsemblMetazoa" id="AALB005506-PA"/>
    </source>
</evidence>
<dbReference type="Proteomes" id="UP000069272">
    <property type="component" value="Chromosome 3L"/>
</dbReference>